<feature type="signal peptide" evidence="1">
    <location>
        <begin position="1"/>
        <end position="22"/>
    </location>
</feature>
<accession>A0A4Z0MSC0</accession>
<evidence type="ECO:0000256" key="1">
    <source>
        <dbReference type="SAM" id="SignalP"/>
    </source>
</evidence>
<evidence type="ECO:0000313" key="2">
    <source>
        <dbReference type="EMBL" id="TGD82484.1"/>
    </source>
</evidence>
<dbReference type="AlphaFoldDB" id="A0A4Z0MSC0"/>
<protein>
    <submittedName>
        <fullName evidence="2">Uncharacterized protein</fullName>
    </submittedName>
</protein>
<keyword evidence="1" id="KW-0732">Signal</keyword>
<feature type="chain" id="PRO_5021415173" evidence="1">
    <location>
        <begin position="23"/>
        <end position="152"/>
    </location>
</feature>
<sequence length="152" mass="16492">MQIKRTVLAVALIAATGGAATAQTSCPKPVMKVFRNQQEVPATGAALVPQVTLQVSPNPACAEKVSYQFKDAELTLIRGRRPLLPTKRVSQSSVDLSDMMKLAQPGDRVYVFVPYKNLMVVSADGKRTPYPVPALTPEQENGIGFNWPVVQK</sequence>
<keyword evidence="3" id="KW-1185">Reference proteome</keyword>
<dbReference type="Proteomes" id="UP000298284">
    <property type="component" value="Unassembled WGS sequence"/>
</dbReference>
<dbReference type="RefSeq" id="WP_135528646.1">
    <property type="nucleotide sequence ID" value="NZ_SRKZ01000001.1"/>
</dbReference>
<dbReference type="EMBL" id="SRKZ01000001">
    <property type="protein sequence ID" value="TGD82484.1"/>
    <property type="molecule type" value="Genomic_DNA"/>
</dbReference>
<evidence type="ECO:0000313" key="3">
    <source>
        <dbReference type="Proteomes" id="UP000298284"/>
    </source>
</evidence>
<comment type="caution">
    <text evidence="2">The sequence shown here is derived from an EMBL/GenBank/DDBJ whole genome shotgun (WGS) entry which is preliminary data.</text>
</comment>
<name>A0A4Z0MSC0_9BACT</name>
<organism evidence="2 3">
    <name type="scientific">Hymenobacter wooponensis</name>
    <dbReference type="NCBI Taxonomy" id="1525360"/>
    <lineage>
        <taxon>Bacteria</taxon>
        <taxon>Pseudomonadati</taxon>
        <taxon>Bacteroidota</taxon>
        <taxon>Cytophagia</taxon>
        <taxon>Cytophagales</taxon>
        <taxon>Hymenobacteraceae</taxon>
        <taxon>Hymenobacter</taxon>
    </lineage>
</organism>
<reference evidence="2 3" key="1">
    <citation type="submission" date="2019-04" db="EMBL/GenBank/DDBJ databases">
        <authorList>
            <person name="Feng G."/>
            <person name="Zhang J."/>
            <person name="Zhu H."/>
        </authorList>
    </citation>
    <scope>NUCLEOTIDE SEQUENCE [LARGE SCALE GENOMIC DNA]</scope>
    <source>
        <strain evidence="2 3">JCM 19491</strain>
    </source>
</reference>
<gene>
    <name evidence="2" type="ORF">EU557_01475</name>
</gene>
<dbReference type="OrthoDB" id="884275at2"/>
<proteinExistence type="predicted"/>